<comment type="caution">
    <text evidence="12">The sequence shown here is derived from an EMBL/GenBank/DDBJ whole genome shotgun (WGS) entry which is preliminary data.</text>
</comment>
<evidence type="ECO:0000256" key="11">
    <source>
        <dbReference type="PIRSR" id="PIRSR601233-3"/>
    </source>
</evidence>
<keyword evidence="5" id="KW-0692">RNA repair</keyword>
<proteinExistence type="predicted"/>
<keyword evidence="13" id="KW-1185">Reference proteome</keyword>
<dbReference type="InterPro" id="IPR052915">
    <property type="entry name" value="RtcB-like"/>
</dbReference>
<dbReference type="Proteomes" id="UP000546007">
    <property type="component" value="Unassembled WGS sequence"/>
</dbReference>
<comment type="catalytic activity">
    <reaction evidence="8">
        <text>a 3'-end 3'-phospho-ribonucleotide-RNA + a 5'-end dephospho-ribonucleoside-RNA + GTP = a ribonucleotidyl-ribonucleotide-RNA + GMP + diphosphate</text>
        <dbReference type="Rhea" id="RHEA:68076"/>
        <dbReference type="Rhea" id="RHEA-COMP:10463"/>
        <dbReference type="Rhea" id="RHEA-COMP:13936"/>
        <dbReference type="Rhea" id="RHEA-COMP:17355"/>
        <dbReference type="ChEBI" id="CHEBI:33019"/>
        <dbReference type="ChEBI" id="CHEBI:37565"/>
        <dbReference type="ChEBI" id="CHEBI:58115"/>
        <dbReference type="ChEBI" id="CHEBI:83062"/>
        <dbReference type="ChEBI" id="CHEBI:138284"/>
        <dbReference type="ChEBI" id="CHEBI:173118"/>
        <dbReference type="EC" id="6.5.1.8"/>
    </reaction>
</comment>
<feature type="binding site" evidence="11">
    <location>
        <position position="74"/>
    </location>
    <ligand>
        <name>Mn(2+)</name>
        <dbReference type="ChEBI" id="CHEBI:29035"/>
        <label>1</label>
    </ligand>
</feature>
<keyword evidence="3 11" id="KW-0479">Metal-binding</keyword>
<dbReference type="GO" id="GO:0003909">
    <property type="term" value="F:DNA ligase activity"/>
    <property type="evidence" value="ECO:0007669"/>
    <property type="project" value="TreeGrafter"/>
</dbReference>
<dbReference type="GO" id="GO:0042245">
    <property type="term" value="P:RNA repair"/>
    <property type="evidence" value="ECO:0007669"/>
    <property type="project" value="UniProtKB-KW"/>
</dbReference>
<comment type="cofactor">
    <cofactor evidence="11">
        <name>Mn(2+)</name>
        <dbReference type="ChEBI" id="CHEBI:29035"/>
    </cofactor>
    <text evidence="11">Binds 2 manganese ions per subunit.</text>
</comment>
<evidence type="ECO:0000256" key="10">
    <source>
        <dbReference type="PIRSR" id="PIRSR601233-2"/>
    </source>
</evidence>
<organism evidence="12 13">
    <name type="scientific">Butyricimonas faecihominis</name>
    <dbReference type="NCBI Taxonomy" id="1472416"/>
    <lineage>
        <taxon>Bacteria</taxon>
        <taxon>Pseudomonadati</taxon>
        <taxon>Bacteroidota</taxon>
        <taxon>Bacteroidia</taxon>
        <taxon>Bacteroidales</taxon>
        <taxon>Odoribacteraceae</taxon>
        <taxon>Butyricimonas</taxon>
    </lineage>
</organism>
<evidence type="ECO:0000313" key="12">
    <source>
        <dbReference type="EMBL" id="MBB4025831.1"/>
    </source>
</evidence>
<dbReference type="PANTHER" id="PTHR43749:SF2">
    <property type="entry name" value="RNA-SPLICING LIGASE RTCB"/>
    <property type="match status" value="1"/>
</dbReference>
<feature type="binding site" evidence="10">
    <location>
        <begin position="340"/>
        <end position="343"/>
    </location>
    <ligand>
        <name>GMP</name>
        <dbReference type="ChEBI" id="CHEBI:58115"/>
    </ligand>
</feature>
<accession>A0A7W6HVN2</accession>
<dbReference type="PANTHER" id="PTHR43749">
    <property type="entry name" value="RNA-SPLICING LIGASE RTCB"/>
    <property type="match status" value="1"/>
</dbReference>
<keyword evidence="7 11" id="KW-0464">Manganese</keyword>
<dbReference type="InterPro" id="IPR036025">
    <property type="entry name" value="RtcB-like_sf"/>
</dbReference>
<evidence type="ECO:0000256" key="4">
    <source>
        <dbReference type="ARBA" id="ARBA00022741"/>
    </source>
</evidence>
<dbReference type="GO" id="GO:0006396">
    <property type="term" value="P:RNA processing"/>
    <property type="evidence" value="ECO:0007669"/>
    <property type="project" value="InterPro"/>
</dbReference>
<evidence type="ECO:0000256" key="6">
    <source>
        <dbReference type="ARBA" id="ARBA00023134"/>
    </source>
</evidence>
<evidence type="ECO:0000313" key="13">
    <source>
        <dbReference type="Proteomes" id="UP000546007"/>
    </source>
</evidence>
<dbReference type="RefSeq" id="WP_229782922.1">
    <property type="nucleotide sequence ID" value="NZ_AP028155.1"/>
</dbReference>
<keyword evidence="2 12" id="KW-0436">Ligase</keyword>
<name>A0A7W6HVN2_9BACT</name>
<gene>
    <name evidence="12" type="ORF">GGR14_001615</name>
</gene>
<feature type="binding site" evidence="10">
    <location>
        <begin position="182"/>
        <end position="186"/>
    </location>
    <ligand>
        <name>GMP</name>
        <dbReference type="ChEBI" id="CHEBI:58115"/>
    </ligand>
</feature>
<evidence type="ECO:0000256" key="2">
    <source>
        <dbReference type="ARBA" id="ARBA00022598"/>
    </source>
</evidence>
<evidence type="ECO:0000256" key="3">
    <source>
        <dbReference type="ARBA" id="ARBA00022723"/>
    </source>
</evidence>
<dbReference type="GeneID" id="93100347"/>
<dbReference type="GO" id="GO:0006281">
    <property type="term" value="P:DNA repair"/>
    <property type="evidence" value="ECO:0007669"/>
    <property type="project" value="TreeGrafter"/>
</dbReference>
<dbReference type="GO" id="GO:0170057">
    <property type="term" value="F:RNA ligase (GTP) activity"/>
    <property type="evidence" value="ECO:0007669"/>
    <property type="project" value="UniProtKB-EC"/>
</dbReference>
<keyword evidence="6 10" id="KW-0342">GTP-binding</keyword>
<dbReference type="Pfam" id="PF01139">
    <property type="entry name" value="RtcB"/>
    <property type="match status" value="1"/>
</dbReference>
<dbReference type="GO" id="GO:0005525">
    <property type="term" value="F:GTP binding"/>
    <property type="evidence" value="ECO:0007669"/>
    <property type="project" value="UniProtKB-KW"/>
</dbReference>
<dbReference type="GO" id="GO:0030145">
    <property type="term" value="F:manganese ion binding"/>
    <property type="evidence" value="ECO:0007669"/>
    <property type="project" value="TreeGrafter"/>
</dbReference>
<feature type="active site" description="GMP-histidine intermediate" evidence="9">
    <location>
        <position position="364"/>
    </location>
</feature>
<feature type="binding site" evidence="11">
    <location>
        <position position="183"/>
    </location>
    <ligand>
        <name>Mn(2+)</name>
        <dbReference type="ChEBI" id="CHEBI:29035"/>
        <label>1</label>
    </ligand>
</feature>
<dbReference type="AlphaFoldDB" id="A0A7W6HVN2"/>
<sequence length="437" mass="50216">MMIELKGTYNQDCKIFIDEVETEAIELVRNILNQEISAGVQVRIMPDTHVGKGIVIGFTMPVTRMVNPNYIGVDIGCSVTTFKLNQRIEEEQFPTLDHAIRRSIPMGMHIRKEKNLDDWWITPYFETVNNNLHAFQQKWFQRFGETKDSILVDKEYISRLCKKIGIKESTFYCSVGTLGGGNHFIELGESAKDGSHYLTIHSGSRHFGLKVCNYHAKKMHKTTVLPEEYHEEFKSITRNTLPTSDIPQKLEELNKRYHVGKREYMLEGEDMYEYLVDMVIAQTYAQFNHKAMAKAIFKDLGENYQAVDTVYSMHNFIDTTDWIIRKGAIRAYQGEKMVIPFNMRDGLLICEGKSNPDWNCSAPHGAGRVLARNKALKTLDMEEFTKEMEGIYSTSVCRQTLDESPMAYKDKDLIMLAIQDTATIIDTIKPIMNIKAL</sequence>
<dbReference type="Gene3D" id="3.90.1860.10">
    <property type="entry name" value="tRNA-splicing ligase RtcB"/>
    <property type="match status" value="1"/>
</dbReference>
<reference evidence="12 13" key="1">
    <citation type="submission" date="2020-08" db="EMBL/GenBank/DDBJ databases">
        <title>Genomic Encyclopedia of Type Strains, Phase IV (KMG-IV): sequencing the most valuable type-strain genomes for metagenomic binning, comparative biology and taxonomic classification.</title>
        <authorList>
            <person name="Goeker M."/>
        </authorList>
    </citation>
    <scope>NUCLEOTIDE SEQUENCE [LARGE SCALE GENOMIC DNA]</scope>
    <source>
        <strain evidence="12 13">DSM 105721</strain>
    </source>
</reference>
<keyword evidence="4 10" id="KW-0547">Nucleotide-binding</keyword>
<evidence type="ECO:0000256" key="9">
    <source>
        <dbReference type="PIRSR" id="PIRSR601233-1"/>
    </source>
</evidence>
<evidence type="ECO:0000256" key="7">
    <source>
        <dbReference type="ARBA" id="ARBA00023211"/>
    </source>
</evidence>
<evidence type="ECO:0000256" key="1">
    <source>
        <dbReference type="ARBA" id="ARBA00012726"/>
    </source>
</evidence>
<dbReference type="SUPFAM" id="SSF103365">
    <property type="entry name" value="Hypothetical protein PH1602"/>
    <property type="match status" value="1"/>
</dbReference>
<feature type="binding site" evidence="10">
    <location>
        <begin position="364"/>
        <end position="367"/>
    </location>
    <ligand>
        <name>GMP</name>
        <dbReference type="ChEBI" id="CHEBI:58115"/>
    </ligand>
</feature>
<dbReference type="EMBL" id="JACIES010000003">
    <property type="protein sequence ID" value="MBB4025831.1"/>
    <property type="molecule type" value="Genomic_DNA"/>
</dbReference>
<dbReference type="EC" id="6.5.1.8" evidence="1"/>
<feature type="binding site" evidence="11">
    <location>
        <position position="201"/>
    </location>
    <ligand>
        <name>Mn(2+)</name>
        <dbReference type="ChEBI" id="CHEBI:29035"/>
        <label>2</label>
    </ligand>
</feature>
<evidence type="ECO:0000256" key="8">
    <source>
        <dbReference type="ARBA" id="ARBA00047746"/>
    </source>
</evidence>
<evidence type="ECO:0000256" key="5">
    <source>
        <dbReference type="ARBA" id="ARBA00022800"/>
    </source>
</evidence>
<protein>
    <recommendedName>
        <fullName evidence="1">3'-phosphate/5'-hydroxy nucleic acid ligase</fullName>
        <ecNumber evidence="1">6.5.1.8</ecNumber>
    </recommendedName>
</protein>
<feature type="binding site" evidence="10">
    <location>
        <position position="435"/>
    </location>
    <ligand>
        <name>GMP</name>
        <dbReference type="ChEBI" id="CHEBI:58115"/>
    </ligand>
</feature>
<dbReference type="InterPro" id="IPR001233">
    <property type="entry name" value="RtcB"/>
</dbReference>